<accession>A0AA86Q2U2</accession>
<comment type="caution">
    <text evidence="3">The sequence shown here is derived from an EMBL/GenBank/DDBJ whole genome shotgun (WGS) entry which is preliminary data.</text>
</comment>
<evidence type="ECO:0000313" key="3">
    <source>
        <dbReference type="EMBL" id="CAI9944359.1"/>
    </source>
</evidence>
<organism evidence="3">
    <name type="scientific">Hexamita inflata</name>
    <dbReference type="NCBI Taxonomy" id="28002"/>
    <lineage>
        <taxon>Eukaryota</taxon>
        <taxon>Metamonada</taxon>
        <taxon>Diplomonadida</taxon>
        <taxon>Hexamitidae</taxon>
        <taxon>Hexamitinae</taxon>
        <taxon>Hexamita</taxon>
    </lineage>
</organism>
<proteinExistence type="predicted"/>
<feature type="compositionally biased region" description="Polar residues" evidence="2">
    <location>
        <begin position="270"/>
        <end position="294"/>
    </location>
</feature>
<feature type="coiled-coil region" evidence="1">
    <location>
        <begin position="550"/>
        <end position="640"/>
    </location>
</feature>
<sequence length="742" mass="85923">MSFQYGGQVDGFKQASGINHWWTIEQYLNEAQGDISNAISIFLRKIAEFREATSSNEVQAKILLNKDYDVAIAVKKYRESVAGFKQASGISHTWTIEQYLNETEYNVSNAMQILQRKISEFCETTSSNEQEARKFLKFDYDVAIAAEKYFVEQDKQQQQNQQQNDENEETLIAKFMGCTECSKDVAKQYLYSACNDINIALNKQKIDKQNRDKQNVPNQTQDEHDKQNVNQTQQFDIQPQSEQIKSKTTGFFGQKKEKKEPTFDQKYIYQPNTNENNVSSEKNQEQSTNVNQNGQDDKIVENQPNNTFKQDTSYAQQPQNCVQPNNFVQQQSQASIPNVPVYNIQQQSFQANPAQQSSNFGQQQNQNNLLQGQQSFQPNSPYQQAYVQQSNNPVHFGTNYQAPIFVPNQFNQQNQQFSQQTQQFQPVNSPVNQQFVQQQVKQFQPNNFDGTNRQIFSPNFQVLPNNQFNQQVNQVKGTVVCVVYDGNKALIFLQQQLKMFQEQFLVNHQIETLNDSDILTLTVQEQYFEQVKKALIDLHTQESLLHQQRKNEVEIIKQKTEKELNQLKQDNDNLKDQIQLLKSEKEKQYLEIKEVQQVNQKFKQQHNDALMNLSQQTQQNYVLLQEVQKLRDQVNQMQKQIQVNPQIMQQQPLQSVNSIQAQVMSPRPQIVSPQPQNQITAAIEMQTQPQQIQNVGQYLVNLGANVQQNGSILVIQYTPIQAQAIEQALNDIVGQLRVKRLQ</sequence>
<feature type="compositionally biased region" description="Polar residues" evidence="2">
    <location>
        <begin position="228"/>
        <end position="251"/>
    </location>
</feature>
<name>A0AA86Q2U2_9EUKA</name>
<feature type="region of interest" description="Disordered" evidence="2">
    <location>
        <begin position="205"/>
        <end position="316"/>
    </location>
</feature>
<protein>
    <submittedName>
        <fullName evidence="5">Hypothetical_protein</fullName>
    </submittedName>
</protein>
<dbReference type="EMBL" id="CATOUU010000724">
    <property type="protein sequence ID" value="CAI9944359.1"/>
    <property type="molecule type" value="Genomic_DNA"/>
</dbReference>
<dbReference type="EMBL" id="CAXDID020000091">
    <property type="protein sequence ID" value="CAL6022455.1"/>
    <property type="molecule type" value="Genomic_DNA"/>
</dbReference>
<keyword evidence="1" id="KW-0175">Coiled coil</keyword>
<feature type="compositionally biased region" description="Basic and acidic residues" evidence="2">
    <location>
        <begin position="254"/>
        <end position="263"/>
    </location>
</feature>
<reference evidence="3" key="1">
    <citation type="submission" date="2023-06" db="EMBL/GenBank/DDBJ databases">
        <authorList>
            <person name="Kurt Z."/>
        </authorList>
    </citation>
    <scope>NUCLEOTIDE SEQUENCE</scope>
</reference>
<dbReference type="Proteomes" id="UP001642409">
    <property type="component" value="Unassembled WGS sequence"/>
</dbReference>
<evidence type="ECO:0000313" key="6">
    <source>
        <dbReference type="EMBL" id="CAL6098220.1"/>
    </source>
</evidence>
<dbReference type="EMBL" id="CATOUU010001118">
    <property type="protein sequence ID" value="CAI9973017.1"/>
    <property type="molecule type" value="Genomic_DNA"/>
</dbReference>
<dbReference type="AlphaFoldDB" id="A0AA86Q2U2"/>
<evidence type="ECO:0000313" key="4">
    <source>
        <dbReference type="EMBL" id="CAI9973017.1"/>
    </source>
</evidence>
<gene>
    <name evidence="5" type="ORF">HINF_LOCUS28655</name>
    <name evidence="3" type="ORF">HINF_LOCUS32004</name>
    <name evidence="4" type="ORF">HINF_LOCUS60662</name>
    <name evidence="6" type="ORF">HINF_LOCUS69503</name>
</gene>
<evidence type="ECO:0000313" key="5">
    <source>
        <dbReference type="EMBL" id="CAL6022455.1"/>
    </source>
</evidence>
<dbReference type="EMBL" id="CAXDID020000507">
    <property type="protein sequence ID" value="CAL6098220.1"/>
    <property type="molecule type" value="Genomic_DNA"/>
</dbReference>
<evidence type="ECO:0000313" key="7">
    <source>
        <dbReference type="Proteomes" id="UP001642409"/>
    </source>
</evidence>
<evidence type="ECO:0000256" key="1">
    <source>
        <dbReference type="SAM" id="Coils"/>
    </source>
</evidence>
<evidence type="ECO:0000256" key="2">
    <source>
        <dbReference type="SAM" id="MobiDB-lite"/>
    </source>
</evidence>
<feature type="compositionally biased region" description="Polar residues" evidence="2">
    <location>
        <begin position="302"/>
        <end position="316"/>
    </location>
</feature>
<dbReference type="Gene3D" id="1.10.8.10">
    <property type="entry name" value="DNA helicase RuvA subunit, C-terminal domain"/>
    <property type="match status" value="1"/>
</dbReference>
<feature type="compositionally biased region" description="Basic and acidic residues" evidence="2">
    <location>
        <begin position="205"/>
        <end position="214"/>
    </location>
</feature>
<reference evidence="5 7" key="2">
    <citation type="submission" date="2024-07" db="EMBL/GenBank/DDBJ databases">
        <authorList>
            <person name="Akdeniz Z."/>
        </authorList>
    </citation>
    <scope>NUCLEOTIDE SEQUENCE [LARGE SCALE GENOMIC DNA]</scope>
</reference>
<keyword evidence="7" id="KW-1185">Reference proteome</keyword>